<feature type="non-terminal residue" evidence="1">
    <location>
        <position position="119"/>
    </location>
</feature>
<organism evidence="1 2">
    <name type="scientific">Racocetra persica</name>
    <dbReference type="NCBI Taxonomy" id="160502"/>
    <lineage>
        <taxon>Eukaryota</taxon>
        <taxon>Fungi</taxon>
        <taxon>Fungi incertae sedis</taxon>
        <taxon>Mucoromycota</taxon>
        <taxon>Glomeromycotina</taxon>
        <taxon>Glomeromycetes</taxon>
        <taxon>Diversisporales</taxon>
        <taxon>Gigasporaceae</taxon>
        <taxon>Racocetra</taxon>
    </lineage>
</organism>
<evidence type="ECO:0000313" key="1">
    <source>
        <dbReference type="EMBL" id="CAG8754048.1"/>
    </source>
</evidence>
<dbReference type="EMBL" id="CAJVQC010033485">
    <property type="protein sequence ID" value="CAG8754048.1"/>
    <property type="molecule type" value="Genomic_DNA"/>
</dbReference>
<accession>A0ACA9QI96</accession>
<protein>
    <submittedName>
        <fullName evidence="1">6194_t:CDS:1</fullName>
    </submittedName>
</protein>
<gene>
    <name evidence="1" type="ORF">RPERSI_LOCUS14487</name>
</gene>
<name>A0ACA9QI96_9GLOM</name>
<feature type="non-terminal residue" evidence="1">
    <location>
        <position position="1"/>
    </location>
</feature>
<proteinExistence type="predicted"/>
<sequence length="119" mass="13623">IIRLGLLPLSLEDEKNILADNLNNFFGLPRSYDVILERKKLCGLLDAIMILFGLLSCNDFFVKDLSCKFLRFCGQISFSMYLLHPIAMSWVNIYVPSIEFQVAIKEINELDKGNMMLDA</sequence>
<dbReference type="Proteomes" id="UP000789920">
    <property type="component" value="Unassembled WGS sequence"/>
</dbReference>
<keyword evidence="2" id="KW-1185">Reference proteome</keyword>
<comment type="caution">
    <text evidence="1">The sequence shown here is derived from an EMBL/GenBank/DDBJ whole genome shotgun (WGS) entry which is preliminary data.</text>
</comment>
<reference evidence="1" key="1">
    <citation type="submission" date="2021-06" db="EMBL/GenBank/DDBJ databases">
        <authorList>
            <person name="Kallberg Y."/>
            <person name="Tangrot J."/>
            <person name="Rosling A."/>
        </authorList>
    </citation>
    <scope>NUCLEOTIDE SEQUENCE</scope>
    <source>
        <strain evidence="1">MA461A</strain>
    </source>
</reference>
<evidence type="ECO:0000313" key="2">
    <source>
        <dbReference type="Proteomes" id="UP000789920"/>
    </source>
</evidence>